<sequence length="113" mass="11739">MPASSRLPLAAVVLLLPAATTLLFLCFCPAAAAATSDSRAVAAAGAAPDSEWRRRRLEDEVAPELGGMLALGANQGHITYNTLNKNRPSCGGGCAARGASYTNKCTYKNRCRG</sequence>
<feature type="signal peptide" evidence="1">
    <location>
        <begin position="1"/>
        <end position="33"/>
    </location>
</feature>
<keyword evidence="3" id="KW-1185">Reference proteome</keyword>
<dbReference type="PANTHER" id="PTHR34998:SF7">
    <property type="entry name" value="EXPRESSED PROTEIN"/>
    <property type="match status" value="1"/>
</dbReference>
<keyword evidence="1" id="KW-0732">Signal</keyword>
<evidence type="ECO:0000256" key="1">
    <source>
        <dbReference type="SAM" id="SignalP"/>
    </source>
</evidence>
<name>A0A8T0V4J8_PANVG</name>
<organism evidence="2 3">
    <name type="scientific">Panicum virgatum</name>
    <name type="common">Blackwell switchgrass</name>
    <dbReference type="NCBI Taxonomy" id="38727"/>
    <lineage>
        <taxon>Eukaryota</taxon>
        <taxon>Viridiplantae</taxon>
        <taxon>Streptophyta</taxon>
        <taxon>Embryophyta</taxon>
        <taxon>Tracheophyta</taxon>
        <taxon>Spermatophyta</taxon>
        <taxon>Magnoliopsida</taxon>
        <taxon>Liliopsida</taxon>
        <taxon>Poales</taxon>
        <taxon>Poaceae</taxon>
        <taxon>PACMAD clade</taxon>
        <taxon>Panicoideae</taxon>
        <taxon>Panicodae</taxon>
        <taxon>Paniceae</taxon>
        <taxon>Panicinae</taxon>
        <taxon>Panicum</taxon>
        <taxon>Panicum sect. Hiantes</taxon>
    </lineage>
</organism>
<proteinExistence type="predicted"/>
<comment type="caution">
    <text evidence="2">The sequence shown here is derived from an EMBL/GenBank/DDBJ whole genome shotgun (WGS) entry which is preliminary data.</text>
</comment>
<evidence type="ECO:0000313" key="2">
    <source>
        <dbReference type="EMBL" id="KAG2630160.1"/>
    </source>
</evidence>
<evidence type="ECO:0000313" key="3">
    <source>
        <dbReference type="Proteomes" id="UP000823388"/>
    </source>
</evidence>
<dbReference type="AlphaFoldDB" id="A0A8T0V4J8"/>
<reference evidence="2" key="1">
    <citation type="submission" date="2020-05" db="EMBL/GenBank/DDBJ databases">
        <title>WGS assembly of Panicum virgatum.</title>
        <authorList>
            <person name="Lovell J.T."/>
            <person name="Jenkins J."/>
            <person name="Shu S."/>
            <person name="Juenger T.E."/>
            <person name="Schmutz J."/>
        </authorList>
    </citation>
    <scope>NUCLEOTIDE SEQUENCE</scope>
    <source>
        <strain evidence="2">AP13</strain>
    </source>
</reference>
<feature type="chain" id="PRO_5035881823" evidence="1">
    <location>
        <begin position="34"/>
        <end position="113"/>
    </location>
</feature>
<dbReference type="Proteomes" id="UP000823388">
    <property type="component" value="Chromosome 3K"/>
</dbReference>
<dbReference type="PANTHER" id="PTHR34998">
    <property type="entry name" value="OS04G0357400 PROTEIN-RELATED"/>
    <property type="match status" value="1"/>
</dbReference>
<accession>A0A8T0V4J8</accession>
<protein>
    <submittedName>
        <fullName evidence="2">Uncharacterized protein</fullName>
    </submittedName>
</protein>
<dbReference type="EMBL" id="CM029041">
    <property type="protein sequence ID" value="KAG2630160.1"/>
    <property type="molecule type" value="Genomic_DNA"/>
</dbReference>
<gene>
    <name evidence="2" type="ORF">PVAP13_3KG499201</name>
</gene>
<dbReference type="OrthoDB" id="692523at2759"/>